<dbReference type="EMBL" id="LGUC01000001">
    <property type="protein sequence ID" value="KPN31738.1"/>
    <property type="molecule type" value="Genomic_DNA"/>
</dbReference>
<dbReference type="STRING" id="699431.SY89_02489"/>
<sequence length="79" mass="8086">MTMSLGAVSPAPIGAGVFEASSSLNSPNGLSFVPTKATSPAISAASCSRPSSTCSTARVMSVLRLMRTSAVPWSPRRML</sequence>
<comment type="caution">
    <text evidence="1">The sequence shown here is derived from an EMBL/GenBank/DDBJ whole genome shotgun (WGS) entry which is preliminary data.</text>
</comment>
<keyword evidence="2" id="KW-1185">Reference proteome</keyword>
<evidence type="ECO:0000313" key="1">
    <source>
        <dbReference type="EMBL" id="KPN31738.1"/>
    </source>
</evidence>
<accession>A0A0P7HXB8</accession>
<evidence type="ECO:0000313" key="2">
    <source>
        <dbReference type="Proteomes" id="UP000050535"/>
    </source>
</evidence>
<dbReference type="AlphaFoldDB" id="A0A0P7HXB8"/>
<gene>
    <name evidence="1" type="ORF">SY89_02489</name>
</gene>
<name>A0A0P7HXB8_9EURY</name>
<proteinExistence type="predicted"/>
<dbReference type="Proteomes" id="UP000050535">
    <property type="component" value="Unassembled WGS sequence"/>
</dbReference>
<organism evidence="1 2">
    <name type="scientific">Halolamina pelagica</name>
    <dbReference type="NCBI Taxonomy" id="699431"/>
    <lineage>
        <taxon>Archaea</taxon>
        <taxon>Methanobacteriati</taxon>
        <taxon>Methanobacteriota</taxon>
        <taxon>Stenosarchaea group</taxon>
        <taxon>Halobacteria</taxon>
        <taxon>Halobacteriales</taxon>
        <taxon>Haloferacaceae</taxon>
    </lineage>
</organism>
<reference evidence="2" key="1">
    <citation type="submission" date="2013-11" db="EMBL/GenBank/DDBJ databases">
        <authorList>
            <person name="Hoang H.T."/>
            <person name="Killian M.L."/>
            <person name="Madson D.M."/>
            <person name="Arruda P.H.E."/>
            <person name="Sun D."/>
            <person name="Schwartz K.J."/>
            <person name="Yoon K."/>
        </authorList>
    </citation>
    <scope>NUCLEOTIDE SEQUENCE [LARGE SCALE GENOMIC DNA]</scope>
    <source>
        <strain evidence="2">CDK2</strain>
    </source>
</reference>
<protein>
    <submittedName>
        <fullName evidence="1">Uncharacterized protein</fullName>
    </submittedName>
</protein>